<proteinExistence type="predicted"/>
<organism evidence="1 2">
    <name type="scientific">Solanum verrucosum</name>
    <dbReference type="NCBI Taxonomy" id="315347"/>
    <lineage>
        <taxon>Eukaryota</taxon>
        <taxon>Viridiplantae</taxon>
        <taxon>Streptophyta</taxon>
        <taxon>Embryophyta</taxon>
        <taxon>Tracheophyta</taxon>
        <taxon>Spermatophyta</taxon>
        <taxon>Magnoliopsida</taxon>
        <taxon>eudicotyledons</taxon>
        <taxon>Gunneridae</taxon>
        <taxon>Pentapetalae</taxon>
        <taxon>asterids</taxon>
        <taxon>lamiids</taxon>
        <taxon>Solanales</taxon>
        <taxon>Solanaceae</taxon>
        <taxon>Solanoideae</taxon>
        <taxon>Solaneae</taxon>
        <taxon>Solanum</taxon>
    </lineage>
</organism>
<dbReference type="PANTHER" id="PTHR47723">
    <property type="entry name" value="OS05G0353850 PROTEIN"/>
    <property type="match status" value="1"/>
</dbReference>
<name>A0AAF0UZV8_SOLVR</name>
<dbReference type="AlphaFoldDB" id="A0AAF0UZV8"/>
<evidence type="ECO:0008006" key="3">
    <source>
        <dbReference type="Google" id="ProtNLM"/>
    </source>
</evidence>
<dbReference type="InterPro" id="IPR053151">
    <property type="entry name" value="RNase_H-like"/>
</dbReference>
<accession>A0AAF0UZV8</accession>
<reference evidence="1" key="1">
    <citation type="submission" date="2023-08" db="EMBL/GenBank/DDBJ databases">
        <title>A de novo genome assembly of Solanum verrucosum Schlechtendal, a Mexican diploid species geographically isolated from the other diploid A-genome species in potato relatives.</title>
        <authorList>
            <person name="Hosaka K."/>
        </authorList>
    </citation>
    <scope>NUCLEOTIDE SEQUENCE</scope>
    <source>
        <tissue evidence="1">Young leaves</tissue>
    </source>
</reference>
<dbReference type="Proteomes" id="UP001234989">
    <property type="component" value="Chromosome 11"/>
</dbReference>
<dbReference type="EMBL" id="CP133622">
    <property type="protein sequence ID" value="WMV54268.1"/>
    <property type="molecule type" value="Genomic_DNA"/>
</dbReference>
<dbReference type="PANTHER" id="PTHR47723:SF19">
    <property type="entry name" value="POLYNUCLEOTIDYL TRANSFERASE, RIBONUCLEASE H-LIKE SUPERFAMILY PROTEIN"/>
    <property type="match status" value="1"/>
</dbReference>
<evidence type="ECO:0000313" key="1">
    <source>
        <dbReference type="EMBL" id="WMV54268.1"/>
    </source>
</evidence>
<protein>
    <recommendedName>
        <fullName evidence="3">RNase H type-1 domain-containing protein</fullName>
    </recommendedName>
</protein>
<gene>
    <name evidence="1" type="ORF">MTR67_047653</name>
</gene>
<keyword evidence="2" id="KW-1185">Reference proteome</keyword>
<evidence type="ECO:0000313" key="2">
    <source>
        <dbReference type="Proteomes" id="UP001234989"/>
    </source>
</evidence>
<sequence length="302" mass="34993">MKNVSCKLSLWSREHIDNVFYKVIEWETKMLDLETDYIENDNDDLRPQIHKTQAEHTMWLKCEQFILRQIANIRWLEDGDSNTKYFHIVINEKRRRATIRRIQLENGQWITGDDQIAKEAVDYFSKIFSDDQEIELHHLHCIDQRVHRDDNNMLEAIRNEAEIKEVVFGLNPDNTLRLDGFGGKQKIVFYSDMVSKLVKRTTGWQGGKTINIIVVLGTNCVFQKRKIIGLIPKIECTVVKWLKPPKNLVKMNTDGSGGICRDHRGKIIMAFARSIGRDTSNMIEAKAALNDLHGVLKMGIAM</sequence>